<dbReference type="SMART" id="SM00615">
    <property type="entry name" value="EPH_lbd"/>
    <property type="match status" value="1"/>
</dbReference>
<dbReference type="InterPro" id="IPR003961">
    <property type="entry name" value="FN3_dom"/>
</dbReference>
<evidence type="ECO:0000256" key="15">
    <source>
        <dbReference type="ARBA" id="ARBA00023180"/>
    </source>
</evidence>
<evidence type="ECO:0000256" key="12">
    <source>
        <dbReference type="ARBA" id="ARBA00023136"/>
    </source>
</evidence>
<dbReference type="EMBL" id="CAJNOC010000623">
    <property type="protein sequence ID" value="CAF0783960.1"/>
    <property type="molecule type" value="Genomic_DNA"/>
</dbReference>
<dbReference type="GO" id="GO:0030425">
    <property type="term" value="C:dendrite"/>
    <property type="evidence" value="ECO:0007669"/>
    <property type="project" value="TreeGrafter"/>
</dbReference>
<dbReference type="PANTHER" id="PTHR46877">
    <property type="entry name" value="EPH RECEPTOR A5"/>
    <property type="match status" value="1"/>
</dbReference>
<dbReference type="FunFam" id="3.30.200.20:FF:000143">
    <property type="entry name" value="Ephrin type-B receptor 6"/>
    <property type="match status" value="1"/>
</dbReference>
<evidence type="ECO:0000313" key="23">
    <source>
        <dbReference type="Proteomes" id="UP000663879"/>
    </source>
</evidence>
<dbReference type="EC" id="2.7.10.1" evidence="2"/>
<dbReference type="GO" id="GO:0005524">
    <property type="term" value="F:ATP binding"/>
    <property type="evidence" value="ECO:0007669"/>
    <property type="project" value="UniProtKB-UniRule"/>
</dbReference>
<dbReference type="OrthoDB" id="4062651at2759"/>
<keyword evidence="5" id="KW-0808">Transferase</keyword>
<evidence type="ECO:0000256" key="5">
    <source>
        <dbReference type="ARBA" id="ARBA00022679"/>
    </source>
</evidence>
<keyword evidence="12 17" id="KW-0472">Membrane</keyword>
<dbReference type="GO" id="GO:0007411">
    <property type="term" value="P:axon guidance"/>
    <property type="evidence" value="ECO:0007669"/>
    <property type="project" value="TreeGrafter"/>
</dbReference>
<dbReference type="InterPro" id="IPR013761">
    <property type="entry name" value="SAM/pointed_sf"/>
</dbReference>
<feature type="binding site" evidence="16">
    <location>
        <position position="744"/>
    </location>
    <ligand>
        <name>ATP</name>
        <dbReference type="ChEBI" id="CHEBI:30616"/>
    </ligand>
</feature>
<evidence type="ECO:0000256" key="11">
    <source>
        <dbReference type="ARBA" id="ARBA00022989"/>
    </source>
</evidence>
<keyword evidence="11 17" id="KW-1133">Transmembrane helix</keyword>
<dbReference type="CDD" id="cd00063">
    <property type="entry name" value="FN3"/>
    <property type="match status" value="2"/>
</dbReference>
<accession>A0A813RPJ9</accession>
<dbReference type="Gene3D" id="1.10.150.50">
    <property type="entry name" value="Transcription Factor, Ets-1"/>
    <property type="match status" value="1"/>
</dbReference>
<feature type="domain" description="Eph LBD" evidence="21">
    <location>
        <begin position="25"/>
        <end position="220"/>
    </location>
</feature>
<evidence type="ECO:0000259" key="19">
    <source>
        <dbReference type="PROSITE" id="PS50011"/>
    </source>
</evidence>
<evidence type="ECO:0000256" key="16">
    <source>
        <dbReference type="PROSITE-ProRule" id="PRU10141"/>
    </source>
</evidence>
<feature type="chain" id="PRO_5032584323" description="receptor protein-tyrosine kinase" evidence="18">
    <location>
        <begin position="24"/>
        <end position="1130"/>
    </location>
</feature>
<dbReference type="InterPro" id="IPR011009">
    <property type="entry name" value="Kinase-like_dom_sf"/>
</dbReference>
<dbReference type="InterPro" id="IPR001660">
    <property type="entry name" value="SAM"/>
</dbReference>
<dbReference type="Gene3D" id="2.10.50.10">
    <property type="entry name" value="Tumor Necrosis Factor Receptor, subunit A, domain 2"/>
    <property type="match status" value="1"/>
</dbReference>
<dbReference type="InterPro" id="IPR020635">
    <property type="entry name" value="Tyr_kinase_cat_dom"/>
</dbReference>
<dbReference type="PROSITE" id="PS00109">
    <property type="entry name" value="PROTEIN_KINASE_TYR"/>
    <property type="match status" value="1"/>
</dbReference>
<evidence type="ECO:0000313" key="22">
    <source>
        <dbReference type="EMBL" id="CAF0783960.1"/>
    </source>
</evidence>
<gene>
    <name evidence="22" type="ORF">OXX778_LOCUS5612</name>
</gene>
<dbReference type="Proteomes" id="UP000663879">
    <property type="component" value="Unassembled WGS sequence"/>
</dbReference>
<dbReference type="InterPro" id="IPR001245">
    <property type="entry name" value="Ser-Thr/Tyr_kinase_cat_dom"/>
</dbReference>
<keyword evidence="6 17" id="KW-0812">Transmembrane</keyword>
<dbReference type="Pfam" id="PF14575">
    <property type="entry name" value="EphA2_TM"/>
    <property type="match status" value="1"/>
</dbReference>
<dbReference type="PROSITE" id="PS50011">
    <property type="entry name" value="PROTEIN_KINASE_DOM"/>
    <property type="match status" value="1"/>
</dbReference>
<keyword evidence="14" id="KW-0675">Receptor</keyword>
<keyword evidence="13" id="KW-0829">Tyrosine-protein kinase</keyword>
<dbReference type="SMART" id="SM00060">
    <property type="entry name" value="FN3"/>
    <property type="match status" value="2"/>
</dbReference>
<dbReference type="Pfam" id="PF25599">
    <property type="entry name" value="Ephrin_CRD"/>
    <property type="match status" value="1"/>
</dbReference>
<evidence type="ECO:0000256" key="13">
    <source>
        <dbReference type="ARBA" id="ARBA00023137"/>
    </source>
</evidence>
<dbReference type="SUPFAM" id="SSF56112">
    <property type="entry name" value="Protein kinase-like (PK-like)"/>
    <property type="match status" value="1"/>
</dbReference>
<dbReference type="InterPro" id="IPR000719">
    <property type="entry name" value="Prot_kinase_dom"/>
</dbReference>
<evidence type="ECO:0000256" key="10">
    <source>
        <dbReference type="ARBA" id="ARBA00022840"/>
    </source>
</evidence>
<keyword evidence="15" id="KW-0325">Glycoprotein</keyword>
<dbReference type="Gene3D" id="3.30.200.20">
    <property type="entry name" value="Phosphorylase Kinase, domain 1"/>
    <property type="match status" value="1"/>
</dbReference>
<keyword evidence="10 16" id="KW-0067">ATP-binding</keyword>
<dbReference type="SUPFAM" id="SSF49785">
    <property type="entry name" value="Galactose-binding domain-like"/>
    <property type="match status" value="1"/>
</dbReference>
<reference evidence="22" key="1">
    <citation type="submission" date="2021-02" db="EMBL/GenBank/DDBJ databases">
        <authorList>
            <person name="Nowell W R."/>
        </authorList>
    </citation>
    <scope>NUCLEOTIDE SEQUENCE</scope>
    <source>
        <strain evidence="22">Ploen Becks lab</strain>
    </source>
</reference>
<dbReference type="SMART" id="SM01411">
    <property type="entry name" value="Ephrin_rec_like"/>
    <property type="match status" value="1"/>
</dbReference>
<dbReference type="InterPro" id="IPR036116">
    <property type="entry name" value="FN3_sf"/>
</dbReference>
<evidence type="ECO:0000256" key="3">
    <source>
        <dbReference type="ARBA" id="ARBA00022475"/>
    </source>
</evidence>
<keyword evidence="4" id="KW-0597">Phosphoprotein</keyword>
<evidence type="ECO:0000259" key="20">
    <source>
        <dbReference type="PROSITE" id="PS50105"/>
    </source>
</evidence>
<dbReference type="PANTHER" id="PTHR46877:SF14">
    <property type="entry name" value="RECEPTOR PROTEIN-TYROSINE KINASE"/>
    <property type="match status" value="1"/>
</dbReference>
<dbReference type="Gene3D" id="2.60.40.10">
    <property type="entry name" value="Immunoglobulins"/>
    <property type="match status" value="1"/>
</dbReference>
<dbReference type="InterPro" id="IPR013783">
    <property type="entry name" value="Ig-like_fold"/>
</dbReference>
<dbReference type="InterPro" id="IPR050449">
    <property type="entry name" value="Ephrin_rcpt_TKs"/>
</dbReference>
<dbReference type="SMART" id="SM00219">
    <property type="entry name" value="TyrKc"/>
    <property type="match status" value="1"/>
</dbReference>
<evidence type="ECO:0000256" key="4">
    <source>
        <dbReference type="ARBA" id="ARBA00022553"/>
    </source>
</evidence>
<dbReference type="PROSITE" id="PS00107">
    <property type="entry name" value="PROTEIN_KINASE_ATP"/>
    <property type="match status" value="1"/>
</dbReference>
<dbReference type="PROSITE" id="PS51550">
    <property type="entry name" value="EPH_LBD"/>
    <property type="match status" value="1"/>
</dbReference>
<sequence>MNGPMSLLNILILIALIVPTILAVEKYLFDSTQYQGELNWDKEAFGDSLELPGWKEQSFSQKNGDVWRVHFVCDIASSNPNNWLRLPFIDRDEANRLTIKLEYTIRECKKYPGEIRSCKETFQLFYLESDEMYQNELSFTESTYNYLKTIAPTSEQSQSLSTSAPTTQSTSNTPNVFRTEIDLSLRTNKRGVYLVFRDQGACVSLLSIKISYTLCPTQINNLAIFPKTPSGANLTDLIQKTGKCIPNSESKSTPLAYCQTNGNWFFINSKSQNSDDSNCLCKPGFYYSIQQQQCIACPQGKYKSDYSNNNDCSTCPDYSYSKSISSKQCECIDGYFRTNPNNISSQCLPYPPEPKNLTVYYIDQTSIKLRWNSIENYDKKLVQYKLECSKCIQNPLETLLVNPSKNPNTIFSCNDKIPCESYINFNPKKDDIFNNQISVSQLDSSQLYSFELYAQHLNGLFKTKTVDILVKTTDPLPSNKYITNITAYQFIDMNQIFITWSLLDNIPLNYEIRYYPRDQFDKANIITINQPVLNFTLKNSNPNVISSNIYVFQLRVRTQLGWSDYTSPIESLKISTTSYFLRSTSSNLVSYEQLKSIESRTESLTIYILIAILSSMCFVVIGLTLLVVLSRSGRIKFLSNYLNKQQNDCDSMEYAKRNAQLSYNHFAPSSGTTSSSGGSSPLWPKTYIDPHTYEDPTKVVSLFARELSPASIIIESVIGGGEFGDVCKGLLKLNTWSETIVAIKTLKGAATEQNRCDFLTEASIMAQFNDPNVIHLEGVVTQSHPLMIVTEYMENGSLDTFLRLNESKLKLPQMIKMLKDVAYGMRYLSEMNYIHRDLAARNILINKDLVCKVADFGLSREIDLDAYEYTTKGGKIPIRWTAPEACNFRKYSYASDVWSFGVLAWEVMSFGERPYWSWENKDVVRAVQEFYRLPPPDNCPDCIYKLMLRCWQDDRQLRPKFREICIILDEMENYTDELKQPPKIKELLPINPRAPTKIQMTKTRVFLNRLNLDNLAENFESCGLGNLSNLFQLESKDLVLSLNVKNVMDQKRILDELRRITESFQAHINQQSNQNSYTPFNHQTLIQEQFNVMKQQSIFNLIRNQQQLTNANDLLSFQTIPQQQTNGFLV</sequence>
<dbReference type="InterPro" id="IPR027936">
    <property type="entry name" value="Eph_TM"/>
</dbReference>
<dbReference type="Pfam" id="PF01404">
    <property type="entry name" value="Ephrin_lbd"/>
    <property type="match status" value="1"/>
</dbReference>
<evidence type="ECO:0000256" key="8">
    <source>
        <dbReference type="ARBA" id="ARBA00022741"/>
    </source>
</evidence>
<feature type="domain" description="SAM" evidence="20">
    <location>
        <begin position="1006"/>
        <end position="1063"/>
    </location>
</feature>
<protein>
    <recommendedName>
        <fullName evidence="2">receptor protein-tyrosine kinase</fullName>
        <ecNumber evidence="2">2.7.10.1</ecNumber>
    </recommendedName>
</protein>
<dbReference type="InterPro" id="IPR008979">
    <property type="entry name" value="Galactose-bd-like_sf"/>
</dbReference>
<dbReference type="Gene3D" id="1.10.510.10">
    <property type="entry name" value="Transferase(Phosphotransferase) domain 1"/>
    <property type="match status" value="1"/>
</dbReference>
<dbReference type="PRINTS" id="PR00109">
    <property type="entry name" value="TYRKINASE"/>
</dbReference>
<keyword evidence="8 16" id="KW-0547">Nucleotide-binding</keyword>
<evidence type="ECO:0000256" key="9">
    <source>
        <dbReference type="ARBA" id="ARBA00022777"/>
    </source>
</evidence>
<feature type="domain" description="Protein kinase" evidence="19">
    <location>
        <begin position="712"/>
        <end position="975"/>
    </location>
</feature>
<evidence type="ECO:0000256" key="14">
    <source>
        <dbReference type="ARBA" id="ARBA00023170"/>
    </source>
</evidence>
<evidence type="ECO:0000259" key="21">
    <source>
        <dbReference type="PROSITE" id="PS51550"/>
    </source>
</evidence>
<dbReference type="InterPro" id="IPR008266">
    <property type="entry name" value="Tyr_kinase_AS"/>
</dbReference>
<evidence type="ECO:0000256" key="17">
    <source>
        <dbReference type="SAM" id="Phobius"/>
    </source>
</evidence>
<dbReference type="FunFam" id="1.10.510.10:FF:000268">
    <property type="entry name" value="Receptor protein-tyrosine kinase"/>
    <property type="match status" value="1"/>
</dbReference>
<dbReference type="SUPFAM" id="SSF47769">
    <property type="entry name" value="SAM/Pointed domain"/>
    <property type="match status" value="1"/>
</dbReference>
<name>A0A813RPJ9_9BILA</name>
<dbReference type="SUPFAM" id="SSF49265">
    <property type="entry name" value="Fibronectin type III"/>
    <property type="match status" value="1"/>
</dbReference>
<dbReference type="SUPFAM" id="SSF57184">
    <property type="entry name" value="Growth factor receptor domain"/>
    <property type="match status" value="1"/>
</dbReference>
<dbReference type="InterPro" id="IPR001090">
    <property type="entry name" value="Ephrin_rcpt_lig-bd_dom"/>
</dbReference>
<keyword evidence="3" id="KW-1003">Cell membrane</keyword>
<comment type="caution">
    <text evidence="22">The sequence shown here is derived from an EMBL/GenBank/DDBJ whole genome shotgun (WGS) entry which is preliminary data.</text>
</comment>
<evidence type="ECO:0000256" key="1">
    <source>
        <dbReference type="ARBA" id="ARBA00004251"/>
    </source>
</evidence>
<dbReference type="GO" id="GO:0005886">
    <property type="term" value="C:plasma membrane"/>
    <property type="evidence" value="ECO:0007669"/>
    <property type="project" value="UniProtKB-SubCell"/>
</dbReference>
<keyword evidence="7 18" id="KW-0732">Signal</keyword>
<feature type="signal peptide" evidence="18">
    <location>
        <begin position="1"/>
        <end position="23"/>
    </location>
</feature>
<organism evidence="22 23">
    <name type="scientific">Brachionus calyciflorus</name>
    <dbReference type="NCBI Taxonomy" id="104777"/>
    <lineage>
        <taxon>Eukaryota</taxon>
        <taxon>Metazoa</taxon>
        <taxon>Spiralia</taxon>
        <taxon>Gnathifera</taxon>
        <taxon>Rotifera</taxon>
        <taxon>Eurotatoria</taxon>
        <taxon>Monogononta</taxon>
        <taxon>Pseudotrocha</taxon>
        <taxon>Ploima</taxon>
        <taxon>Brachionidae</taxon>
        <taxon>Brachionus</taxon>
    </lineage>
</organism>
<evidence type="ECO:0000256" key="6">
    <source>
        <dbReference type="ARBA" id="ARBA00022692"/>
    </source>
</evidence>
<dbReference type="InterPro" id="IPR009030">
    <property type="entry name" value="Growth_fac_rcpt_cys_sf"/>
</dbReference>
<proteinExistence type="predicted"/>
<dbReference type="Gene3D" id="2.60.120.260">
    <property type="entry name" value="Galactose-binding domain-like"/>
    <property type="match status" value="1"/>
</dbReference>
<feature type="transmembrane region" description="Helical" evidence="17">
    <location>
        <begin position="604"/>
        <end position="629"/>
    </location>
</feature>
<comment type="subcellular location">
    <subcellularLocation>
        <location evidence="1">Cell membrane</location>
        <topology evidence="1">Single-pass type I membrane protein</topology>
    </subcellularLocation>
</comment>
<evidence type="ECO:0000256" key="2">
    <source>
        <dbReference type="ARBA" id="ARBA00011902"/>
    </source>
</evidence>
<dbReference type="PROSITE" id="PS50105">
    <property type="entry name" value="SAM_DOMAIN"/>
    <property type="match status" value="1"/>
</dbReference>
<keyword evidence="23" id="KW-1185">Reference proteome</keyword>
<dbReference type="InterPro" id="IPR017441">
    <property type="entry name" value="Protein_kinase_ATP_BS"/>
</dbReference>
<keyword evidence="9" id="KW-0418">Kinase</keyword>
<evidence type="ECO:0000256" key="18">
    <source>
        <dbReference type="SAM" id="SignalP"/>
    </source>
</evidence>
<dbReference type="Gene3D" id="2.60.40.1770">
    <property type="entry name" value="ephrin a2 ectodomain"/>
    <property type="match status" value="1"/>
</dbReference>
<evidence type="ECO:0000256" key="7">
    <source>
        <dbReference type="ARBA" id="ARBA00022729"/>
    </source>
</evidence>
<dbReference type="Pfam" id="PF07714">
    <property type="entry name" value="PK_Tyr_Ser-Thr"/>
    <property type="match status" value="1"/>
</dbReference>
<dbReference type="AlphaFoldDB" id="A0A813RPJ9"/>
<dbReference type="GO" id="GO:0005005">
    <property type="term" value="F:transmembrane-ephrin receptor activity"/>
    <property type="evidence" value="ECO:0007669"/>
    <property type="project" value="TreeGrafter"/>
</dbReference>